<proteinExistence type="predicted"/>
<dbReference type="InterPro" id="IPR003825">
    <property type="entry name" value="Colicin-V_CvpA"/>
</dbReference>
<evidence type="ECO:0000256" key="4">
    <source>
        <dbReference type="ARBA" id="ARBA00023136"/>
    </source>
</evidence>
<dbReference type="GO" id="GO:0009403">
    <property type="term" value="P:toxin biosynthetic process"/>
    <property type="evidence" value="ECO:0007669"/>
    <property type="project" value="InterPro"/>
</dbReference>
<evidence type="ECO:0000256" key="3">
    <source>
        <dbReference type="ARBA" id="ARBA00022989"/>
    </source>
</evidence>
<evidence type="ECO:0000256" key="5">
    <source>
        <dbReference type="SAM" id="Phobius"/>
    </source>
</evidence>
<reference evidence="6" key="1">
    <citation type="submission" date="2024-07" db="EMBL/GenBank/DDBJ databases">
        <authorList>
            <person name="Li X.-J."/>
            <person name="Wang X."/>
        </authorList>
    </citation>
    <scope>NUCLEOTIDE SEQUENCE</scope>
    <source>
        <strain evidence="6">HSP-334</strain>
    </source>
</reference>
<keyword evidence="4 5" id="KW-0472">Membrane</keyword>
<evidence type="ECO:0000313" key="6">
    <source>
        <dbReference type="EMBL" id="XDU67502.1"/>
    </source>
</evidence>
<feature type="transmembrane region" description="Helical" evidence="5">
    <location>
        <begin position="7"/>
        <end position="24"/>
    </location>
</feature>
<sequence>MILDTVFVMMLVAFLVMGYGYGFTLGFYDMFKWIFIMFFSKLLFNTVIKRPKASLFNQLNFYIILIFLLYLIITIFLFKNSQFLKKIKVDERFNGAAGMLFAGIKMFLVVLIIYVIVVIGGMKSKRVRVLCKESQVIQTVANFAPQYVDLFPKFMKYSIKNYTEEKKEREKIKEVLDYYRRNNKDGSFKF</sequence>
<comment type="subcellular location">
    <subcellularLocation>
        <location evidence="1">Membrane</location>
        <topology evidence="1">Multi-pass membrane protein</topology>
    </subcellularLocation>
</comment>
<organism evidence="6">
    <name type="scientific">Leptotrichia rugosa</name>
    <dbReference type="NCBI Taxonomy" id="3239302"/>
    <lineage>
        <taxon>Bacteria</taxon>
        <taxon>Fusobacteriati</taxon>
        <taxon>Fusobacteriota</taxon>
        <taxon>Fusobacteriia</taxon>
        <taxon>Fusobacteriales</taxon>
        <taxon>Leptotrichiaceae</taxon>
        <taxon>Leptotrichia</taxon>
    </lineage>
</organism>
<dbReference type="KEGG" id="lrug:AB8B22_03555"/>
<accession>A0AB39VJQ0</accession>
<evidence type="ECO:0000256" key="2">
    <source>
        <dbReference type="ARBA" id="ARBA00022692"/>
    </source>
</evidence>
<keyword evidence="3 5" id="KW-1133">Transmembrane helix</keyword>
<dbReference type="GO" id="GO:0016020">
    <property type="term" value="C:membrane"/>
    <property type="evidence" value="ECO:0007669"/>
    <property type="project" value="UniProtKB-SubCell"/>
</dbReference>
<protein>
    <submittedName>
        <fullName evidence="6">CvpA family protein</fullName>
    </submittedName>
</protein>
<dbReference type="RefSeq" id="WP_094078980.1">
    <property type="nucleotide sequence ID" value="NZ_CP165644.1"/>
</dbReference>
<keyword evidence="2 5" id="KW-0812">Transmembrane</keyword>
<evidence type="ECO:0000256" key="1">
    <source>
        <dbReference type="ARBA" id="ARBA00004141"/>
    </source>
</evidence>
<dbReference type="AlphaFoldDB" id="A0AB39VJQ0"/>
<feature type="transmembrane region" description="Helical" evidence="5">
    <location>
        <begin position="98"/>
        <end position="119"/>
    </location>
</feature>
<dbReference type="EMBL" id="CP165644">
    <property type="protein sequence ID" value="XDU67502.1"/>
    <property type="molecule type" value="Genomic_DNA"/>
</dbReference>
<name>A0AB39VJQ0_9FUSO</name>
<dbReference type="Pfam" id="PF02674">
    <property type="entry name" value="Colicin_V"/>
    <property type="match status" value="1"/>
</dbReference>
<feature type="transmembrane region" description="Helical" evidence="5">
    <location>
        <begin position="59"/>
        <end position="78"/>
    </location>
</feature>
<gene>
    <name evidence="6" type="ORF">AB8B22_03555</name>
</gene>